<sequence>MTSGLTENNGRLEQRLDGCRAYFEHVLTPNAELFFGQSRTPASTINLVTSLFHFHEWLHREFKEKLLLKYGAEAETPGGFWRCIQKTNPDFGYIRDMTNGSKHVKLEAKGKGGPSTEMRGIEEFAIERRGFGIGGFGLGSYGGGPDPIVTVGDRTAELYPISRQLLDYWSGLLLELEGLSGE</sequence>
<organism evidence="1 2">
    <name type="scientific">Pannonibacter tanglangensis</name>
    <dbReference type="NCBI Taxonomy" id="2750084"/>
    <lineage>
        <taxon>Bacteria</taxon>
        <taxon>Pseudomonadati</taxon>
        <taxon>Pseudomonadota</taxon>
        <taxon>Alphaproteobacteria</taxon>
        <taxon>Hyphomicrobiales</taxon>
        <taxon>Stappiaceae</taxon>
        <taxon>Pannonibacter</taxon>
    </lineage>
</organism>
<proteinExistence type="predicted"/>
<comment type="caution">
    <text evidence="1">The sequence shown here is derived from an EMBL/GenBank/DDBJ whole genome shotgun (WGS) entry which is preliminary data.</text>
</comment>
<reference evidence="2" key="1">
    <citation type="submission" date="2020-01" db="EMBL/GenBank/DDBJ databases">
        <authorList>
            <person name="Fang Y."/>
            <person name="Sun R."/>
            <person name="Nie L."/>
            <person name="He J."/>
            <person name="Hao L."/>
            <person name="Wang L."/>
            <person name="Su S."/>
            <person name="Lv E."/>
            <person name="Zhang Z."/>
            <person name="Xie R."/>
            <person name="Liu H."/>
        </authorList>
    </citation>
    <scope>NUCLEOTIDE SEQUENCE [LARGE SCALE GENOMIC DNA]</scope>
    <source>
        <strain evidence="2">XCT-53</strain>
    </source>
</reference>
<dbReference type="AlphaFoldDB" id="A0A7X5EZN3"/>
<keyword evidence="2" id="KW-1185">Reference proteome</keyword>
<dbReference type="RefSeq" id="WP_161707603.1">
    <property type="nucleotide sequence ID" value="NZ_JAABLQ010000001.1"/>
</dbReference>
<name>A0A7X5EZN3_9HYPH</name>
<protein>
    <submittedName>
        <fullName evidence="1">Uncharacterized protein</fullName>
    </submittedName>
</protein>
<dbReference type="EMBL" id="JAABLQ010000001">
    <property type="protein sequence ID" value="NBN76834.1"/>
    <property type="molecule type" value="Genomic_DNA"/>
</dbReference>
<evidence type="ECO:0000313" key="2">
    <source>
        <dbReference type="Proteomes" id="UP000586722"/>
    </source>
</evidence>
<evidence type="ECO:0000313" key="1">
    <source>
        <dbReference type="EMBL" id="NBN76834.1"/>
    </source>
</evidence>
<gene>
    <name evidence="1" type="ORF">GWI72_00965</name>
</gene>
<accession>A0A7X5EZN3</accession>
<dbReference type="Proteomes" id="UP000586722">
    <property type="component" value="Unassembled WGS sequence"/>
</dbReference>